<proteinExistence type="predicted"/>
<dbReference type="EMBL" id="CP042433">
    <property type="protein sequence ID" value="QEC58440.1"/>
    <property type="molecule type" value="Genomic_DNA"/>
</dbReference>
<organism evidence="1 2">
    <name type="scientific">Flavisolibacter ginsenosidimutans</name>
    <dbReference type="NCBI Taxonomy" id="661481"/>
    <lineage>
        <taxon>Bacteria</taxon>
        <taxon>Pseudomonadati</taxon>
        <taxon>Bacteroidota</taxon>
        <taxon>Chitinophagia</taxon>
        <taxon>Chitinophagales</taxon>
        <taxon>Chitinophagaceae</taxon>
        <taxon>Flavisolibacter</taxon>
    </lineage>
</organism>
<dbReference type="OrthoDB" id="678591at2"/>
<keyword evidence="2" id="KW-1185">Reference proteome</keyword>
<accession>A0A5B8UR31</accession>
<reference evidence="1 2" key="1">
    <citation type="journal article" date="2015" name="Int. J. Syst. Evol. Microbiol.">
        <title>Flavisolibacter ginsenosidimutans sp. nov., with ginsenoside-converting activity isolated from soil used for cultivating ginseng.</title>
        <authorList>
            <person name="Zhao Y."/>
            <person name="Liu Q."/>
            <person name="Kang M.S."/>
            <person name="Jin F."/>
            <person name="Yu H."/>
            <person name="Im W.T."/>
        </authorList>
    </citation>
    <scope>NUCLEOTIDE SEQUENCE [LARGE SCALE GENOMIC DNA]</scope>
    <source>
        <strain evidence="1 2">Gsoil 636</strain>
    </source>
</reference>
<dbReference type="AlphaFoldDB" id="A0A5B8UR31"/>
<protein>
    <submittedName>
        <fullName evidence="1">Short-chain dehydrogenase</fullName>
    </submittedName>
</protein>
<dbReference type="Proteomes" id="UP000321204">
    <property type="component" value="Chromosome"/>
</dbReference>
<gene>
    <name evidence="1" type="ORF">FSB75_04865</name>
</gene>
<evidence type="ECO:0000313" key="2">
    <source>
        <dbReference type="Proteomes" id="UP000321204"/>
    </source>
</evidence>
<sequence>MEKFFEKKAIINEDYVKITFKQREAIYGLFLKDADYGYLKAKNFWRIVPQSQLEAYKTTKNPNLARVFNGAEFSKLATYEESFN</sequence>
<dbReference type="KEGG" id="fgg:FSB75_04865"/>
<name>A0A5B8UR31_9BACT</name>
<evidence type="ECO:0000313" key="1">
    <source>
        <dbReference type="EMBL" id="QEC58440.1"/>
    </source>
</evidence>